<name>A0A9N9B5R1_9GLOM</name>
<gene>
    <name evidence="4" type="ORF">FCALED_LOCUS6185</name>
</gene>
<keyword evidence="3" id="KW-0732">Signal</keyword>
<dbReference type="PANTHER" id="PTHR46093">
    <property type="entry name" value="ACYL-COA-BINDING DOMAIN-CONTAINING PROTEIN 5"/>
    <property type="match status" value="1"/>
</dbReference>
<reference evidence="4" key="1">
    <citation type="submission" date="2021-06" db="EMBL/GenBank/DDBJ databases">
        <authorList>
            <person name="Kallberg Y."/>
            <person name="Tangrot J."/>
            <person name="Rosling A."/>
        </authorList>
    </citation>
    <scope>NUCLEOTIDE SEQUENCE</scope>
    <source>
        <strain evidence="4">UK204</strain>
    </source>
</reference>
<dbReference type="InterPro" id="IPR015915">
    <property type="entry name" value="Kelch-typ_b-propeller"/>
</dbReference>
<evidence type="ECO:0000256" key="3">
    <source>
        <dbReference type="SAM" id="SignalP"/>
    </source>
</evidence>
<feature type="non-terminal residue" evidence="4">
    <location>
        <position position="205"/>
    </location>
</feature>
<proteinExistence type="predicted"/>
<sequence>MSRNYSIFIVLWILVQLLVKVDCQTETFIPIQRILHTATFIDKLYILGGYNVTQSDDGGEIIGKQFFVNDTSVTFEFPQWKDLTNINIIPAHAGAASVKGVDNKTLILYGGRTFEKNENMNSVYMFDTLNNTWSTYEETYPHKRSLSALIDSNGKMYLFGGRENNGEIVNKMLILDTVNLSWSEGSSLNAPCARINYGAIILPNQ</sequence>
<dbReference type="OrthoDB" id="2442307at2759"/>
<evidence type="ECO:0000313" key="5">
    <source>
        <dbReference type="Proteomes" id="UP000789570"/>
    </source>
</evidence>
<dbReference type="EMBL" id="CAJVPQ010001427">
    <property type="protein sequence ID" value="CAG8552398.1"/>
    <property type="molecule type" value="Genomic_DNA"/>
</dbReference>
<dbReference type="Proteomes" id="UP000789570">
    <property type="component" value="Unassembled WGS sequence"/>
</dbReference>
<comment type="caution">
    <text evidence="4">The sequence shown here is derived from an EMBL/GenBank/DDBJ whole genome shotgun (WGS) entry which is preliminary data.</text>
</comment>
<feature type="signal peptide" evidence="3">
    <location>
        <begin position="1"/>
        <end position="23"/>
    </location>
</feature>
<protein>
    <submittedName>
        <fullName evidence="4">12702_t:CDS:1</fullName>
    </submittedName>
</protein>
<dbReference type="SUPFAM" id="SSF117281">
    <property type="entry name" value="Kelch motif"/>
    <property type="match status" value="1"/>
</dbReference>
<organism evidence="4 5">
    <name type="scientific">Funneliformis caledonium</name>
    <dbReference type="NCBI Taxonomy" id="1117310"/>
    <lineage>
        <taxon>Eukaryota</taxon>
        <taxon>Fungi</taxon>
        <taxon>Fungi incertae sedis</taxon>
        <taxon>Mucoromycota</taxon>
        <taxon>Glomeromycotina</taxon>
        <taxon>Glomeromycetes</taxon>
        <taxon>Glomerales</taxon>
        <taxon>Glomeraceae</taxon>
        <taxon>Funneliformis</taxon>
    </lineage>
</organism>
<accession>A0A9N9B5R1</accession>
<feature type="chain" id="PRO_5040496677" evidence="3">
    <location>
        <begin position="24"/>
        <end position="205"/>
    </location>
</feature>
<dbReference type="Gene3D" id="2.120.10.80">
    <property type="entry name" value="Kelch-type beta propeller"/>
    <property type="match status" value="1"/>
</dbReference>
<keyword evidence="5" id="KW-1185">Reference proteome</keyword>
<dbReference type="Pfam" id="PF24681">
    <property type="entry name" value="Kelch_KLHDC2_KLHL20_DRC7"/>
    <property type="match status" value="1"/>
</dbReference>
<keyword evidence="1" id="KW-0880">Kelch repeat</keyword>
<evidence type="ECO:0000256" key="2">
    <source>
        <dbReference type="ARBA" id="ARBA00022737"/>
    </source>
</evidence>
<evidence type="ECO:0000256" key="1">
    <source>
        <dbReference type="ARBA" id="ARBA00022441"/>
    </source>
</evidence>
<dbReference type="PANTHER" id="PTHR46093:SF18">
    <property type="entry name" value="FIBRONECTIN TYPE-III DOMAIN-CONTAINING PROTEIN"/>
    <property type="match status" value="1"/>
</dbReference>
<keyword evidence="2" id="KW-0677">Repeat</keyword>
<evidence type="ECO:0000313" key="4">
    <source>
        <dbReference type="EMBL" id="CAG8552398.1"/>
    </source>
</evidence>
<dbReference type="AlphaFoldDB" id="A0A9N9B5R1"/>